<organism evidence="7 8">
    <name type="scientific">Phytophthora nicotianae</name>
    <name type="common">Potato buckeye rot agent</name>
    <name type="synonym">Phytophthora parasitica</name>
    <dbReference type="NCBI Taxonomy" id="4792"/>
    <lineage>
        <taxon>Eukaryota</taxon>
        <taxon>Sar</taxon>
        <taxon>Stramenopiles</taxon>
        <taxon>Oomycota</taxon>
        <taxon>Peronosporomycetes</taxon>
        <taxon>Peronosporales</taxon>
        <taxon>Peronosporaceae</taxon>
        <taxon>Phytophthora</taxon>
    </lineage>
</organism>
<dbReference type="OrthoDB" id="7777654at2759"/>
<evidence type="ECO:0000256" key="3">
    <source>
        <dbReference type="ARBA" id="ARBA00037217"/>
    </source>
</evidence>
<evidence type="ECO:0000256" key="4">
    <source>
        <dbReference type="ARBA" id="ARBA00038825"/>
    </source>
</evidence>
<dbReference type="EMBL" id="LNFO01001714">
    <property type="protein sequence ID" value="KUF89204.1"/>
    <property type="molecule type" value="Genomic_DNA"/>
</dbReference>
<dbReference type="PANTHER" id="PTHR10668:SF103">
    <property type="entry name" value="PYRIDINE NUCLEOTIDE-DISULFIDE OXIDOREDUCTASE DOMAIN-CONTAINING PROTEIN 2"/>
    <property type="match status" value="1"/>
</dbReference>
<dbReference type="Pfam" id="PF01593">
    <property type="entry name" value="Amino_oxidase"/>
    <property type="match status" value="1"/>
</dbReference>
<comment type="function">
    <text evidence="3">Probable oxidoreductase that may play a role as regulator of mitochondrial function.</text>
</comment>
<feature type="domain" description="Amine oxidase" evidence="6">
    <location>
        <begin position="370"/>
        <end position="632"/>
    </location>
</feature>
<evidence type="ECO:0000259" key="6">
    <source>
        <dbReference type="Pfam" id="PF01593"/>
    </source>
</evidence>
<evidence type="ECO:0000256" key="2">
    <source>
        <dbReference type="ARBA" id="ARBA00006046"/>
    </source>
</evidence>
<reference evidence="7 8" key="1">
    <citation type="submission" date="2015-11" db="EMBL/GenBank/DDBJ databases">
        <title>Genomes and virulence difference between two physiological races of Phytophthora nicotianae.</title>
        <authorList>
            <person name="Liu H."/>
            <person name="Ma X."/>
            <person name="Yu H."/>
            <person name="Fang D."/>
            <person name="Li Y."/>
            <person name="Wang X."/>
            <person name="Wang W."/>
            <person name="Dong Y."/>
            <person name="Xiao B."/>
        </authorList>
    </citation>
    <scope>NUCLEOTIDE SEQUENCE [LARGE SCALE GENOMIC DNA]</scope>
    <source>
        <strain evidence="8">race 0</strain>
    </source>
</reference>
<evidence type="ECO:0000256" key="1">
    <source>
        <dbReference type="ARBA" id="ARBA00004305"/>
    </source>
</evidence>
<dbReference type="STRING" id="4790.A0A0W8CYX2"/>
<sequence length="822" mass="91227">MLLGDMKVDVIEGSSSLHDQDGNLRLFRRKLLETDELDEVRPTFGTTLKVPAGMSAYHVKILFYKWLNEELRQSLVVSSGSKVDTLAVNNPNASTHCILEFGSYNQSTFELWSKAIRHILTTKREAHVNSLRSNQTREDTNSNSVATDGFAASQKCWVSPGQDSRVTLLQSEIWCNRVLSGEKEKAESEFRRIVAMEKLVAQVTHPQMALLVYEKVSRVHELFSANCRREIERLDGRETPMPTETLNFFADHLKRKYSVFLILALAYGVEEEEIREAHERMCQENAAVNAGVGGGIGEQQRPGASYGFEDPESLELYEKYRDAAFNYHKMNYGDTAAAEEEDAIMHLPVMLQVAIVRHDHEESTAMLSILNTAGKSVCVLEKRHIVGGAAVTEEIFPGFKFSRASYVFSLFRPQIIKDLDLHRHGLEDLHTAFDSKSSLRFLIILLMAILVMKMILHRRVEAAKAMAHLGYRCGKLGSELTTFAEFMTAPATKILDKWFESDVLKATLATDAIIGAKVSPSTPGSAYILFHHVMGEVNGIKGAWGHVKGGMGGVSKAIEKAATEAGAEIHVSSPVKSISVHDGKARGVCLQSGDVIESDCILSNASPVTTVLDLLDQNDLPEEVVKHFRRNWNSESASTKINVALDKLPNFSCFPNAGDGNVPMPNHYGTIHFEDSLDQIEDAFLDAQHGICSKRPVIEMNIPTSLDPTIAPPGKHIALLFVQYTPYEPKDGTWSEPGKKERFANQVFSVIDEYAPGFTKSIIDYEILTLFWMRPMPGYSSYRSPIEGLYFCSAGTHPGGGVMGACGRNAAMVCLKDQKLRK</sequence>
<evidence type="ECO:0000313" key="8">
    <source>
        <dbReference type="Proteomes" id="UP000052943"/>
    </source>
</evidence>
<comment type="subcellular location">
    <subcellularLocation>
        <location evidence="1">Mitochondrion matrix</location>
    </subcellularLocation>
</comment>
<dbReference type="Proteomes" id="UP000052943">
    <property type="component" value="Unassembled WGS sequence"/>
</dbReference>
<gene>
    <name evidence="7" type="ORF">AM587_10005755</name>
</gene>
<dbReference type="InterPro" id="IPR002937">
    <property type="entry name" value="Amino_oxidase"/>
</dbReference>
<dbReference type="PANTHER" id="PTHR10668">
    <property type="entry name" value="PHYTOENE DEHYDROGENASE"/>
    <property type="match status" value="1"/>
</dbReference>
<dbReference type="InterPro" id="IPR036188">
    <property type="entry name" value="FAD/NAD-bd_sf"/>
</dbReference>
<proteinExistence type="inferred from homology"/>
<comment type="similarity">
    <text evidence="2">Belongs to the carotenoid/retinoid oxidoreductase family.</text>
</comment>
<protein>
    <recommendedName>
        <fullName evidence="5">Pyridine nucleotide-disulfide oxidoreductase domain-containing protein 2</fullName>
    </recommendedName>
</protein>
<accession>A0A0W8CYX2</accession>
<dbReference type="SUPFAM" id="SSF51905">
    <property type="entry name" value="FAD/NAD(P)-binding domain"/>
    <property type="match status" value="1"/>
</dbReference>
<comment type="subunit">
    <text evidence="4">Interacts with COX5B; this interaction may contribute to localize PYROXD2 to the inner face of the inner mitochondrial membrane.</text>
</comment>
<dbReference type="GO" id="GO:0016491">
    <property type="term" value="F:oxidoreductase activity"/>
    <property type="evidence" value="ECO:0007669"/>
    <property type="project" value="InterPro"/>
</dbReference>
<evidence type="ECO:0000256" key="5">
    <source>
        <dbReference type="ARBA" id="ARBA00040298"/>
    </source>
</evidence>
<comment type="caution">
    <text evidence="7">The sequence shown here is derived from an EMBL/GenBank/DDBJ whole genome shotgun (WGS) entry which is preliminary data.</text>
</comment>
<evidence type="ECO:0000313" key="7">
    <source>
        <dbReference type="EMBL" id="KUF89204.1"/>
    </source>
</evidence>
<name>A0A0W8CYX2_PHYNI</name>
<dbReference type="AlphaFoldDB" id="A0A0W8CYX2"/>
<dbReference type="Gene3D" id="3.50.50.60">
    <property type="entry name" value="FAD/NAD(P)-binding domain"/>
    <property type="match status" value="1"/>
</dbReference>
<dbReference type="GO" id="GO:0005759">
    <property type="term" value="C:mitochondrial matrix"/>
    <property type="evidence" value="ECO:0007669"/>
    <property type="project" value="UniProtKB-SubCell"/>
</dbReference>